<dbReference type="GO" id="GO:0046872">
    <property type="term" value="F:metal ion binding"/>
    <property type="evidence" value="ECO:0007669"/>
    <property type="project" value="UniProtKB-KW"/>
</dbReference>
<dbReference type="Proteomes" id="UP001155546">
    <property type="component" value="Unassembled WGS sequence"/>
</dbReference>
<feature type="disulfide bond" description="Redox-active" evidence="3">
    <location>
        <begin position="80"/>
        <end position="84"/>
    </location>
</feature>
<evidence type="ECO:0000313" key="5">
    <source>
        <dbReference type="EMBL" id="MCT7941287.1"/>
    </source>
</evidence>
<evidence type="ECO:0000256" key="3">
    <source>
        <dbReference type="PIRSR" id="PIRSR603782-2"/>
    </source>
</evidence>
<gene>
    <name evidence="5" type="ORF">NE535_05680</name>
</gene>
<keyword evidence="2" id="KW-0186">Copper</keyword>
<keyword evidence="3" id="KW-1015">Disulfide bond</keyword>
<dbReference type="EMBL" id="JAMTCD010000005">
    <property type="protein sequence ID" value="MCT7941287.1"/>
    <property type="molecule type" value="Genomic_DNA"/>
</dbReference>
<keyword evidence="4" id="KW-1133">Transmembrane helix</keyword>
<keyword evidence="6" id="KW-1185">Reference proteome</keyword>
<dbReference type="PANTHER" id="PTHR12151:SF25">
    <property type="entry name" value="LINALOOL DEHYDRATASE_ISOMERASE DOMAIN-CONTAINING PROTEIN"/>
    <property type="match status" value="1"/>
</dbReference>
<dbReference type="Gene3D" id="3.40.30.10">
    <property type="entry name" value="Glutaredoxin"/>
    <property type="match status" value="1"/>
</dbReference>
<protein>
    <submittedName>
        <fullName evidence="5">SCO family protein</fullName>
    </submittedName>
</protein>
<comment type="caution">
    <text evidence="5">The sequence shown here is derived from an EMBL/GenBank/DDBJ whole genome shotgun (WGS) entry which is preliminary data.</text>
</comment>
<comment type="similarity">
    <text evidence="1">Belongs to the SCO1/2 family.</text>
</comment>
<keyword evidence="4" id="KW-0812">Transmembrane</keyword>
<dbReference type="AlphaFoldDB" id="A0A9X2WKY3"/>
<evidence type="ECO:0000256" key="4">
    <source>
        <dbReference type="SAM" id="Phobius"/>
    </source>
</evidence>
<organism evidence="5 6">
    <name type="scientific">Shewanella holmiensis</name>
    <dbReference type="NCBI Taxonomy" id="2952222"/>
    <lineage>
        <taxon>Bacteria</taxon>
        <taxon>Pseudomonadati</taxon>
        <taxon>Pseudomonadota</taxon>
        <taxon>Gammaproteobacteria</taxon>
        <taxon>Alteromonadales</taxon>
        <taxon>Shewanellaceae</taxon>
        <taxon>Shewanella</taxon>
    </lineage>
</organism>
<proteinExistence type="inferred from homology"/>
<keyword evidence="4" id="KW-0472">Membrane</keyword>
<feature type="binding site" evidence="2">
    <location>
        <position position="167"/>
    </location>
    <ligand>
        <name>Cu cation</name>
        <dbReference type="ChEBI" id="CHEBI:23378"/>
    </ligand>
</feature>
<dbReference type="Pfam" id="PF02630">
    <property type="entry name" value="SCO1-SenC"/>
    <property type="match status" value="1"/>
</dbReference>
<evidence type="ECO:0000313" key="6">
    <source>
        <dbReference type="Proteomes" id="UP001155546"/>
    </source>
</evidence>
<dbReference type="PANTHER" id="PTHR12151">
    <property type="entry name" value="ELECTRON TRANSPORT PROTIN SCO1/SENC FAMILY MEMBER"/>
    <property type="match status" value="1"/>
</dbReference>
<accession>A0A9X2WKY3</accession>
<dbReference type="InterPro" id="IPR003782">
    <property type="entry name" value="SCO1/SenC"/>
</dbReference>
<dbReference type="RefSeq" id="WP_261297702.1">
    <property type="nucleotide sequence ID" value="NZ_JAMTCD010000005.1"/>
</dbReference>
<feature type="binding site" evidence="2">
    <location>
        <position position="84"/>
    </location>
    <ligand>
        <name>Cu cation</name>
        <dbReference type="ChEBI" id="CHEBI:23378"/>
    </ligand>
</feature>
<reference evidence="5" key="1">
    <citation type="journal article" date="2023" name="Int. J. Syst. Evol. Microbiol.">
        <title>&lt;i&gt;Shewanella septentrionalis&lt;/i&gt; sp. nov. and &lt;i&gt;Shewanella holmiensis&lt;/i&gt; sp. nov., isolated from Baltic Sea water and sediments.</title>
        <authorList>
            <person name="Martin-Rodriguez A.J."/>
            <person name="Thorell K."/>
            <person name="Joffre E."/>
            <person name="Jensie-Markopoulos S."/>
            <person name="Moore E.R.B."/>
            <person name="Sjoling A."/>
        </authorList>
    </citation>
    <scope>NUCLEOTIDE SEQUENCE</scope>
    <source>
        <strain evidence="5">SP1S2-7</strain>
    </source>
</reference>
<evidence type="ECO:0000256" key="1">
    <source>
        <dbReference type="ARBA" id="ARBA00010996"/>
    </source>
</evidence>
<keyword evidence="2" id="KW-0479">Metal-binding</keyword>
<feature type="binding site" evidence="2">
    <location>
        <position position="80"/>
    </location>
    <ligand>
        <name>Cu cation</name>
        <dbReference type="ChEBI" id="CHEBI:23378"/>
    </ligand>
</feature>
<dbReference type="SUPFAM" id="SSF52833">
    <property type="entry name" value="Thioredoxin-like"/>
    <property type="match status" value="1"/>
</dbReference>
<sequence length="211" mass="23939">MQKRQMLWAAGFILTAVFLVPLLMVISQQISKGSGEAQYGINGEKLMPLSFEWQDVTANLQTFPANRPQFTYLFAGFLSCSEICPIRIQQLHQLESTILKGSDFNNIDIAFMFITIDPENDTLAIRQQVIDERSPRFKSAMLEESELLSLSRHLSENIQSYSPSNNHVGNLYLINPNGFVARIYTARQLSTDKMLAELKHYIESSKGNNND</sequence>
<name>A0A9X2WKY3_9GAMM</name>
<evidence type="ECO:0000256" key="2">
    <source>
        <dbReference type="PIRSR" id="PIRSR603782-1"/>
    </source>
</evidence>
<dbReference type="InterPro" id="IPR036249">
    <property type="entry name" value="Thioredoxin-like_sf"/>
</dbReference>
<feature type="transmembrane region" description="Helical" evidence="4">
    <location>
        <begin position="6"/>
        <end position="26"/>
    </location>
</feature>